<dbReference type="STRING" id="320497.A0U93_14195"/>
<organism evidence="11 12">
    <name type="scientific">Neoasaia chiangmaiensis</name>
    <dbReference type="NCBI Taxonomy" id="320497"/>
    <lineage>
        <taxon>Bacteria</taxon>
        <taxon>Pseudomonadati</taxon>
        <taxon>Pseudomonadota</taxon>
        <taxon>Alphaproteobacteria</taxon>
        <taxon>Acetobacterales</taxon>
        <taxon>Acetobacteraceae</taxon>
        <taxon>Neoasaia</taxon>
    </lineage>
</organism>
<evidence type="ECO:0000313" key="12">
    <source>
        <dbReference type="Proteomes" id="UP000188604"/>
    </source>
</evidence>
<dbReference type="Gene3D" id="3.40.1550.10">
    <property type="entry name" value="CheC-like"/>
    <property type="match status" value="1"/>
</dbReference>
<dbReference type="PANTHER" id="PTHR30034:SF3">
    <property type="entry name" value="FLAGELLAR MOTOR SWITCH PROTEIN FLIM"/>
    <property type="match status" value="1"/>
</dbReference>
<dbReference type="Pfam" id="PF02154">
    <property type="entry name" value="FliM"/>
    <property type="match status" value="1"/>
</dbReference>
<keyword evidence="12" id="KW-1185">Reference proteome</keyword>
<evidence type="ECO:0000313" key="11">
    <source>
        <dbReference type="EMBL" id="AQS88877.1"/>
    </source>
</evidence>
<dbReference type="GO" id="GO:0003774">
    <property type="term" value="F:cytoskeletal motor activity"/>
    <property type="evidence" value="ECO:0007669"/>
    <property type="project" value="InterPro"/>
</dbReference>
<dbReference type="PANTHER" id="PTHR30034">
    <property type="entry name" value="FLAGELLAR MOTOR SWITCH PROTEIN FLIM"/>
    <property type="match status" value="1"/>
</dbReference>
<sequence>MIDESIAMAHSRVGAGSNQQVRHESEVNYRRIGIENLIGASHVSYERLPMLEVVFDRLMRSLATSLRNYTNDTIDVVMKQLTSEKFGDVFGPESRNALFAVFKAEEWENYGVLILSSPLVYMVVDALLGGKNHSLDPTLAASLAQRPHTTIERALITPLIHTILSDLGDSFNPLCAVSFRFERLESNDRFAAIARANNGVVSAQFSINMGGSSGLANLILPHATLEPVRDVLLQQFIGEKFGHDATWEYRLAQELRSTEIELDAVFDEQVMSLGDVMNLKVGQQIMLQRQSNCSARIRCGGKDLFEGRVGQRRGRVAIKIENDLRSLSENYDLEDIAINQGKQDE</sequence>
<dbReference type="InterPro" id="IPR036429">
    <property type="entry name" value="SpoA-like_sf"/>
</dbReference>
<dbReference type="AlphaFoldDB" id="A0A1U9KT36"/>
<dbReference type="CDD" id="cd17908">
    <property type="entry name" value="FliM"/>
    <property type="match status" value="1"/>
</dbReference>
<dbReference type="SUPFAM" id="SSF101801">
    <property type="entry name" value="Surface presentation of antigens (SPOA)"/>
    <property type="match status" value="1"/>
</dbReference>
<keyword evidence="8 10" id="KW-0975">Bacterial flagellum</keyword>
<dbReference type="Proteomes" id="UP000188604">
    <property type="component" value="Chromosome"/>
</dbReference>
<evidence type="ECO:0000256" key="2">
    <source>
        <dbReference type="ARBA" id="ARBA00021898"/>
    </source>
</evidence>
<dbReference type="InterPro" id="IPR001543">
    <property type="entry name" value="FliN-like_C"/>
</dbReference>
<name>A0A1U9KT36_9PROT</name>
<comment type="similarity">
    <text evidence="1 10">Belongs to the FliM family.</text>
</comment>
<keyword evidence="6 10" id="KW-0283">Flagellar rotation</keyword>
<dbReference type="GO" id="GO:0050918">
    <property type="term" value="P:positive chemotaxis"/>
    <property type="evidence" value="ECO:0007669"/>
    <property type="project" value="TreeGrafter"/>
</dbReference>
<dbReference type="PRINTS" id="PR00955">
    <property type="entry name" value="FLGMOTORFLIM"/>
</dbReference>
<dbReference type="Gene3D" id="2.30.330.10">
    <property type="entry name" value="SpoA-like"/>
    <property type="match status" value="1"/>
</dbReference>
<gene>
    <name evidence="11" type="ORF">A0U93_14195</name>
</gene>
<dbReference type="SUPFAM" id="SSF103039">
    <property type="entry name" value="CheC-like"/>
    <property type="match status" value="1"/>
</dbReference>
<evidence type="ECO:0000256" key="6">
    <source>
        <dbReference type="ARBA" id="ARBA00022779"/>
    </source>
</evidence>
<accession>A0A1U9KT36</accession>
<dbReference type="RefSeq" id="WP_077807928.1">
    <property type="nucleotide sequence ID" value="NZ_BJXS01000001.1"/>
</dbReference>
<evidence type="ECO:0000256" key="3">
    <source>
        <dbReference type="ARBA" id="ARBA00022475"/>
    </source>
</evidence>
<comment type="function">
    <text evidence="9 10">FliM is one of three proteins (FliG, FliN, FliM) that forms the rotor-mounted switch complex (C ring), located at the base of the basal body. This complex interacts with the CheY and CheZ chemotaxis proteins, in addition to contacting components of the motor that determine the direction of flagellar rotation.</text>
</comment>
<keyword evidence="7 10" id="KW-0472">Membrane</keyword>
<keyword evidence="4 10" id="KW-0145">Chemotaxis</keyword>
<proteinExistence type="inferred from homology"/>
<dbReference type="GO" id="GO:0071978">
    <property type="term" value="P:bacterial-type flagellum-dependent swarming motility"/>
    <property type="evidence" value="ECO:0007669"/>
    <property type="project" value="TreeGrafter"/>
</dbReference>
<evidence type="ECO:0000256" key="10">
    <source>
        <dbReference type="PIRNR" id="PIRNR002888"/>
    </source>
</evidence>
<dbReference type="PIRSF" id="PIRSF002888">
    <property type="entry name" value="FliM"/>
    <property type="match status" value="1"/>
</dbReference>
<keyword evidence="5 10" id="KW-0997">Cell inner membrane</keyword>
<dbReference type="GO" id="GO:0009425">
    <property type="term" value="C:bacterial-type flagellum basal body"/>
    <property type="evidence" value="ECO:0007669"/>
    <property type="project" value="UniProtKB-SubCell"/>
</dbReference>
<dbReference type="GO" id="GO:0005886">
    <property type="term" value="C:plasma membrane"/>
    <property type="evidence" value="ECO:0007669"/>
    <property type="project" value="UniProtKB-SubCell"/>
</dbReference>
<dbReference type="KEGG" id="nch:A0U93_14195"/>
<evidence type="ECO:0000256" key="5">
    <source>
        <dbReference type="ARBA" id="ARBA00022519"/>
    </source>
</evidence>
<dbReference type="InterPro" id="IPR028976">
    <property type="entry name" value="CheC-like_sf"/>
</dbReference>
<dbReference type="EMBL" id="CP014691">
    <property type="protein sequence ID" value="AQS88877.1"/>
    <property type="molecule type" value="Genomic_DNA"/>
</dbReference>
<dbReference type="OrthoDB" id="9806941at2"/>
<keyword evidence="3 10" id="KW-1003">Cell membrane</keyword>
<protein>
    <recommendedName>
        <fullName evidence="2 10">Flagellar motor switch protein FliM</fullName>
    </recommendedName>
</protein>
<dbReference type="InterPro" id="IPR001689">
    <property type="entry name" value="Flag_FliM"/>
</dbReference>
<evidence type="ECO:0000256" key="1">
    <source>
        <dbReference type="ARBA" id="ARBA00011049"/>
    </source>
</evidence>
<evidence type="ECO:0000256" key="8">
    <source>
        <dbReference type="ARBA" id="ARBA00023143"/>
    </source>
</evidence>
<reference evidence="11 12" key="1">
    <citation type="submission" date="2016-03" db="EMBL/GenBank/DDBJ databases">
        <title>Acetic acid bacteria sequencing.</title>
        <authorList>
            <person name="Brandt J."/>
            <person name="Jakob F."/>
            <person name="Vogel R.F."/>
        </authorList>
    </citation>
    <scope>NUCLEOTIDE SEQUENCE [LARGE SCALE GENOMIC DNA]</scope>
    <source>
        <strain evidence="11 12">NBRC 101099</strain>
    </source>
</reference>
<evidence type="ECO:0000256" key="7">
    <source>
        <dbReference type="ARBA" id="ARBA00023136"/>
    </source>
</evidence>
<evidence type="ECO:0000256" key="4">
    <source>
        <dbReference type="ARBA" id="ARBA00022500"/>
    </source>
</evidence>
<evidence type="ECO:0000256" key="9">
    <source>
        <dbReference type="ARBA" id="ARBA00025044"/>
    </source>
</evidence>
<dbReference type="Pfam" id="PF01052">
    <property type="entry name" value="FliMN_C"/>
    <property type="match status" value="1"/>
</dbReference>
<comment type="subcellular location">
    <subcellularLocation>
        <location evidence="10">Cell inner membrane</location>
        <topology evidence="10">Peripheral membrane protein</topology>
    </subcellularLocation>
    <subcellularLocation>
        <location evidence="10">Bacterial flagellum basal body</location>
    </subcellularLocation>
</comment>